<gene>
    <name evidence="1" type="ORF">DGYR_LOCUS6608</name>
</gene>
<evidence type="ECO:0000313" key="1">
    <source>
        <dbReference type="EMBL" id="CAD5118188.1"/>
    </source>
</evidence>
<proteinExistence type="predicted"/>
<protein>
    <submittedName>
        <fullName evidence="1">Uncharacterized protein</fullName>
    </submittedName>
</protein>
<reference evidence="1 2" key="1">
    <citation type="submission" date="2020-08" db="EMBL/GenBank/DDBJ databases">
        <authorList>
            <person name="Hejnol A."/>
        </authorList>
    </citation>
    <scope>NUCLEOTIDE SEQUENCE [LARGE SCALE GENOMIC DNA]</scope>
</reference>
<dbReference type="Proteomes" id="UP000549394">
    <property type="component" value="Unassembled WGS sequence"/>
</dbReference>
<comment type="caution">
    <text evidence="1">The sequence shown here is derived from an EMBL/GenBank/DDBJ whole genome shotgun (WGS) entry which is preliminary data.</text>
</comment>
<accession>A0A7I8VR24</accession>
<organism evidence="1 2">
    <name type="scientific">Dimorphilus gyrociliatus</name>
    <dbReference type="NCBI Taxonomy" id="2664684"/>
    <lineage>
        <taxon>Eukaryota</taxon>
        <taxon>Metazoa</taxon>
        <taxon>Spiralia</taxon>
        <taxon>Lophotrochozoa</taxon>
        <taxon>Annelida</taxon>
        <taxon>Polychaeta</taxon>
        <taxon>Polychaeta incertae sedis</taxon>
        <taxon>Dinophilidae</taxon>
        <taxon>Dimorphilus</taxon>
    </lineage>
</organism>
<keyword evidence="2" id="KW-1185">Reference proteome</keyword>
<name>A0A7I8VR24_9ANNE</name>
<dbReference type="AlphaFoldDB" id="A0A7I8VR24"/>
<sequence>MEQTRQTQSGRYDSSVFKEKPNQISSIFSYPQKEKPKSLCELYFETELDRLQNSSRLRRYIRTMFLRYQRISKSVEDMNFELMELSGRLCLIEALTKIREDSIKELNKVIDDVRLNNFELSVKGETVKSEILKITKEDQLEQQMMKKKFRQREFALMK</sequence>
<dbReference type="EMBL" id="CAJFCJ010000008">
    <property type="protein sequence ID" value="CAD5118188.1"/>
    <property type="molecule type" value="Genomic_DNA"/>
</dbReference>
<evidence type="ECO:0000313" key="2">
    <source>
        <dbReference type="Proteomes" id="UP000549394"/>
    </source>
</evidence>